<protein>
    <recommendedName>
        <fullName evidence="5">FNIP repeat-containing protein</fullName>
    </recommendedName>
</protein>
<evidence type="ECO:0000256" key="1">
    <source>
        <dbReference type="ARBA" id="ARBA00022737"/>
    </source>
</evidence>
<evidence type="ECO:0000313" key="4">
    <source>
        <dbReference type="Proteomes" id="UP000001064"/>
    </source>
</evidence>
<keyword evidence="1" id="KW-0677">Repeat</keyword>
<dbReference type="Proteomes" id="UP000001064">
    <property type="component" value="Unassembled WGS sequence"/>
</dbReference>
<dbReference type="PANTHER" id="PTHR32134">
    <property type="entry name" value="FNIP REPEAT-CONTAINING PROTEIN"/>
    <property type="match status" value="1"/>
</dbReference>
<dbReference type="VEuPathDB" id="AmoebaDB:DICPUDRAFT_44239"/>
<dbReference type="InterPro" id="IPR008615">
    <property type="entry name" value="FNIP"/>
</dbReference>
<sequence length="529" mass="59776">MNNNTTNNQINNNQINNNNELDNNNNNEFNIIFYKAFHNKYIRNILITNLKLFNIFKNIRFSIESLSDYKYRYFLTSIIFAKNQDVEGIIEDLLPINTGSIKFSFYFNKVVNCESTFKNLSSLTSISMGCDYNKPILPNTFPLSLKHLKFGRLFNQILQPGGLSSLVNLETIMFGAKFNNGGKPLEVDCFPPSLKSIKFGSEFNCQLHPQVLPSGLTALKLGVSYRQPIQQVHSLPISLTSFKVSSIHGCFLKSHILQSLVNLKTLSLKHTPLQNIDFNSLSPTVTSLAFGSGFNISHDVYAFRLIPSSVKIIKGPIFGLEIPPPLRLENWMGLTTLILSDGFNSEIHPNSLPKSLTHLNMGRSYNIEFGENVLPANLETLIMGGGWKFKLPRNLLKLKSLTIPDFYPFSLSDGDGFPVLENLVFTPTSNLQIIHNTPDFFKRFLEPVSTTLKALRLTNFQTFTIPLNHNSMELSLPNIQSLYIGDNQSNSILDPNEPMQFKELVVNGTNDSFLNIHNIHQYVDILRVI</sequence>
<evidence type="ECO:0008006" key="5">
    <source>
        <dbReference type="Google" id="ProtNLM"/>
    </source>
</evidence>
<dbReference type="PANTHER" id="PTHR32134:SF188">
    <property type="entry name" value="FNIP REPEAT-CONTAINING PROTEIN"/>
    <property type="match status" value="1"/>
</dbReference>
<feature type="region of interest" description="Disordered" evidence="2">
    <location>
        <begin position="1"/>
        <end position="21"/>
    </location>
</feature>
<dbReference type="KEGG" id="dpp:DICPUDRAFT_44239"/>
<dbReference type="InParanoid" id="F1A5S3"/>
<organism evidence="3 4">
    <name type="scientific">Dictyostelium purpureum</name>
    <name type="common">Slime mold</name>
    <dbReference type="NCBI Taxonomy" id="5786"/>
    <lineage>
        <taxon>Eukaryota</taxon>
        <taxon>Amoebozoa</taxon>
        <taxon>Evosea</taxon>
        <taxon>Eumycetozoa</taxon>
        <taxon>Dictyostelia</taxon>
        <taxon>Dictyosteliales</taxon>
        <taxon>Dictyosteliaceae</taxon>
        <taxon>Dictyostelium</taxon>
    </lineage>
</organism>
<dbReference type="EMBL" id="GL871629">
    <property type="protein sequence ID" value="EGC28456.1"/>
    <property type="molecule type" value="Genomic_DNA"/>
</dbReference>
<evidence type="ECO:0000256" key="2">
    <source>
        <dbReference type="SAM" id="MobiDB-lite"/>
    </source>
</evidence>
<dbReference type="OrthoDB" id="7600006at2759"/>
<dbReference type="SUPFAM" id="SSF52058">
    <property type="entry name" value="L domain-like"/>
    <property type="match status" value="2"/>
</dbReference>
<evidence type="ECO:0000313" key="3">
    <source>
        <dbReference type="EMBL" id="EGC28456.1"/>
    </source>
</evidence>
<reference evidence="4" key="1">
    <citation type="journal article" date="2011" name="Genome Biol.">
        <title>Comparative genomics of the social amoebae Dictyostelium discoideum and Dictyostelium purpureum.</title>
        <authorList>
            <consortium name="US DOE Joint Genome Institute (JGI-PGF)"/>
            <person name="Sucgang R."/>
            <person name="Kuo A."/>
            <person name="Tian X."/>
            <person name="Salerno W."/>
            <person name="Parikh A."/>
            <person name="Feasley C.L."/>
            <person name="Dalin E."/>
            <person name="Tu H."/>
            <person name="Huang E."/>
            <person name="Barry K."/>
            <person name="Lindquist E."/>
            <person name="Shapiro H."/>
            <person name="Bruce D."/>
            <person name="Schmutz J."/>
            <person name="Salamov A."/>
            <person name="Fey P."/>
            <person name="Gaudet P."/>
            <person name="Anjard C."/>
            <person name="Babu M.M."/>
            <person name="Basu S."/>
            <person name="Bushmanova Y."/>
            <person name="van der Wel H."/>
            <person name="Katoh-Kurasawa M."/>
            <person name="Dinh C."/>
            <person name="Coutinho P.M."/>
            <person name="Saito T."/>
            <person name="Elias M."/>
            <person name="Schaap P."/>
            <person name="Kay R.R."/>
            <person name="Henrissat B."/>
            <person name="Eichinger L."/>
            <person name="Rivero F."/>
            <person name="Putnam N.H."/>
            <person name="West C.M."/>
            <person name="Loomis W.F."/>
            <person name="Chisholm R.L."/>
            <person name="Shaulsky G."/>
            <person name="Strassmann J.E."/>
            <person name="Queller D.C."/>
            <person name="Kuspa A."/>
            <person name="Grigoriev I.V."/>
        </authorList>
    </citation>
    <scope>NUCLEOTIDE SEQUENCE [LARGE SCALE GENOMIC DNA]</scope>
    <source>
        <strain evidence="4">QSDP1</strain>
    </source>
</reference>
<gene>
    <name evidence="3" type="ORF">DICPUDRAFT_44239</name>
</gene>
<keyword evidence="4" id="KW-1185">Reference proteome</keyword>
<dbReference type="eggNOG" id="ENOG502RHXW">
    <property type="taxonomic scope" value="Eukaryota"/>
</dbReference>
<name>F1A5S3_DICPU</name>
<dbReference type="RefSeq" id="XP_003295019.1">
    <property type="nucleotide sequence ID" value="XM_003294971.1"/>
</dbReference>
<dbReference type="Pfam" id="PF05725">
    <property type="entry name" value="FNIP"/>
    <property type="match status" value="3"/>
</dbReference>
<proteinExistence type="predicted"/>
<dbReference type="GeneID" id="10510897"/>
<dbReference type="InterPro" id="IPR051251">
    <property type="entry name" value="STK_FNIP-Repeat"/>
</dbReference>
<dbReference type="AlphaFoldDB" id="F1A5S3"/>
<accession>F1A5S3</accession>